<accession>V9VV15</accession>
<protein>
    <submittedName>
        <fullName evidence="3">Phage head protein</fullName>
    </submittedName>
</protein>
<dbReference type="PATRIC" id="fig|999552.6.peg.2252"/>
<organism evidence="3 4">
    <name type="scientific">Leisingera methylohalidivorans DSM 14336</name>
    <dbReference type="NCBI Taxonomy" id="999552"/>
    <lineage>
        <taxon>Bacteria</taxon>
        <taxon>Pseudomonadati</taxon>
        <taxon>Pseudomonadota</taxon>
        <taxon>Alphaproteobacteria</taxon>
        <taxon>Rhodobacterales</taxon>
        <taxon>Roseobacteraceae</taxon>
        <taxon>Leisingera</taxon>
    </lineage>
</organism>
<reference evidence="3 4" key="1">
    <citation type="submission" date="2013-09" db="EMBL/GenBank/DDBJ databases">
        <authorList>
            <consortium name="DOE Joint Genome Institute"/>
            <person name="Klenk H.-P."/>
            <person name="Huntemann M."/>
            <person name="Han J."/>
            <person name="Chen A."/>
            <person name="Kyrpides N."/>
            <person name="Mavromatis K."/>
            <person name="Markowitz V."/>
            <person name="Palaniappan K."/>
            <person name="Ivanova N."/>
            <person name="Schaumberg A."/>
            <person name="Pati A."/>
            <person name="Liolios K."/>
            <person name="Nordberg H.P."/>
            <person name="Cantor M.N."/>
            <person name="Hua S.X."/>
            <person name="Woyke T."/>
        </authorList>
    </citation>
    <scope>NUCLEOTIDE SEQUENCE [LARGE SCALE GENOMIC DNA]</scope>
    <source>
        <strain evidence="3 4">DSM 14336</strain>
    </source>
</reference>
<evidence type="ECO:0000313" key="4">
    <source>
        <dbReference type="Proteomes" id="UP000018780"/>
    </source>
</evidence>
<dbReference type="Pfam" id="PF04233">
    <property type="entry name" value="Phage_Mu_F"/>
    <property type="match status" value="1"/>
</dbReference>
<dbReference type="InterPro" id="IPR041301">
    <property type="entry name" value="PBECR3"/>
</dbReference>
<dbReference type="Pfam" id="PF18812">
    <property type="entry name" value="PBECR3"/>
    <property type="match status" value="1"/>
</dbReference>
<feature type="domain" description="Phage-Barnase-EndoU-ColicinE5/D-RelE like nuclease 3" evidence="2">
    <location>
        <begin position="298"/>
        <end position="403"/>
    </location>
</feature>
<dbReference type="Proteomes" id="UP000018780">
    <property type="component" value="Chromosome"/>
</dbReference>
<feature type="domain" description="Phage head morphogenesis" evidence="1">
    <location>
        <begin position="57"/>
        <end position="173"/>
    </location>
</feature>
<evidence type="ECO:0000313" key="3">
    <source>
        <dbReference type="EMBL" id="AHD01185.1"/>
    </source>
</evidence>
<dbReference type="EMBL" id="CP006773">
    <property type="protein sequence ID" value="AHD01185.1"/>
    <property type="molecule type" value="Genomic_DNA"/>
</dbReference>
<dbReference type="KEGG" id="lmd:METH_11300"/>
<dbReference type="AlphaFoldDB" id="V9VV15"/>
<gene>
    <name evidence="3" type="ORF">METH_11300</name>
</gene>
<keyword evidence="4" id="KW-1185">Reference proteome</keyword>
<evidence type="ECO:0000259" key="2">
    <source>
        <dbReference type="Pfam" id="PF18812"/>
    </source>
</evidence>
<proteinExistence type="predicted"/>
<dbReference type="InterPro" id="IPR006528">
    <property type="entry name" value="Phage_head_morphogenesis_dom"/>
</dbReference>
<sequence length="412" mass="45049">MAATFRRPFKEQAAAFRLRLGNLVPTAAWDDLAGAAHDRSFAVAGAVKADLLADLAATLDKAIVEGTGFEAFKDDFRAIVARRGWTGWTGEDSEKGRNWRMRTIYRTNMRSSYMAGRLAQLRNGNFPFLVYRHGGSLEPRLQHLSWDGVILPADHPFWPLAFPPNGFGCSCNVFGARSVAGAIRRGGKPGVKLQDGWDAPLAETGAPTGIDEGWGHAPGASVADLVQTMAKKTVNWPYSIARAYLDDFPAVQQDALSSAYRNLPSLMTDLRRYAKAVQEGRAVQPVQTMGRLTLAHRQRVKELLGNDLENFHFTLDAPAVRHILSGHGAASEALRGQIPISAETYALLPRILNQPDAIEEAGQTRAGLPVVRLTRRIGAVTYTVALEIRGKKRRMLAVQSMWGRRASDGSPA</sequence>
<evidence type="ECO:0000259" key="1">
    <source>
        <dbReference type="Pfam" id="PF04233"/>
    </source>
</evidence>
<dbReference type="HOGENOM" id="CLU_044450_1_0_5"/>
<name>V9VV15_9RHOB</name>
<dbReference type="STRING" id="999552.METH_11300"/>